<dbReference type="AlphaFoldDB" id="A0AA87A3N5"/>
<dbReference type="Gene3D" id="2.70.70.10">
    <property type="entry name" value="Glucose Permease (Domain IIA)"/>
    <property type="match status" value="1"/>
</dbReference>
<dbReference type="Proteomes" id="UP000003672">
    <property type="component" value="Unassembled WGS sequence"/>
</dbReference>
<dbReference type="PANTHER" id="PTHR21666">
    <property type="entry name" value="PEPTIDASE-RELATED"/>
    <property type="match status" value="1"/>
</dbReference>
<dbReference type="RefSeq" id="WP_003648535.1">
    <property type="nucleotide sequence ID" value="NZ_CP040500.1"/>
</dbReference>
<reference evidence="3 4" key="1">
    <citation type="submission" date="2010-06" db="EMBL/GenBank/DDBJ databases">
        <authorList>
            <person name="Muzny D."/>
            <person name="Qin X."/>
            <person name="Buhay C."/>
            <person name="Dugan-Rocha S."/>
            <person name="Ding Y."/>
            <person name="Chen G."/>
            <person name="Hawes A."/>
            <person name="Holder M."/>
            <person name="Jhangiani S."/>
            <person name="Johnson A."/>
            <person name="Khan Z."/>
            <person name="Li Z."/>
            <person name="Liu W."/>
            <person name="Liu X."/>
            <person name="Perez L."/>
            <person name="Shen H."/>
            <person name="Wang Q."/>
            <person name="Watt J."/>
            <person name="Xi L."/>
            <person name="Xin Y."/>
            <person name="Zhou J."/>
            <person name="Deng J."/>
            <person name="Jiang H."/>
            <person name="Liu Y."/>
            <person name="Qu J."/>
            <person name="Song X.-Z."/>
            <person name="Zhang L."/>
            <person name="Villasana D."/>
            <person name="Johnson A."/>
            <person name="Liu J."/>
            <person name="Liyanage D."/>
            <person name="Lorensuhewa L."/>
            <person name="Robinson T."/>
            <person name="Song A."/>
            <person name="Song B.-B."/>
            <person name="Dinh H."/>
            <person name="Thornton R."/>
            <person name="Coyle M."/>
            <person name="Francisco L."/>
            <person name="Jackson L."/>
            <person name="Javaid M."/>
            <person name="Korchina V."/>
            <person name="Kovar C."/>
            <person name="Mata R."/>
            <person name="Mathew T."/>
            <person name="Ngo R."/>
            <person name="Nguyen L."/>
            <person name="Nguyen N."/>
            <person name="Okwuonu G."/>
            <person name="Ongeri F."/>
            <person name="Pham C."/>
            <person name="Simmons D."/>
            <person name="Wilczek-Boney K."/>
            <person name="Hale W."/>
            <person name="Jakkamsetti A."/>
            <person name="Pham P."/>
            <person name="Ruth R."/>
            <person name="San Lucas F."/>
            <person name="Warren J."/>
            <person name="Zhang J."/>
            <person name="Zhao Z."/>
            <person name="Zhou C."/>
            <person name="Zhu D."/>
            <person name="Lee S."/>
            <person name="Bess C."/>
            <person name="Blankenburg K."/>
            <person name="Forbes L."/>
            <person name="Fu Q."/>
            <person name="Gubbala S."/>
            <person name="Hirani K."/>
            <person name="Jayaseelan J.C."/>
            <person name="Lara F."/>
            <person name="Munidasa M."/>
            <person name="Palculict T."/>
            <person name="Patil S."/>
            <person name="Pu L.-L."/>
            <person name="Saada N."/>
            <person name="Tang L."/>
            <person name="Weissenberger G."/>
            <person name="Zhu Y."/>
            <person name="Hemphill L."/>
            <person name="Shang Y."/>
            <person name="Youmans B."/>
            <person name="Ayvaz T."/>
            <person name="Ross M."/>
            <person name="Santibanez J."/>
            <person name="Aqrawi P."/>
            <person name="Gross S."/>
            <person name="Joshi V."/>
            <person name="Fowler G."/>
            <person name="Nazareth L."/>
            <person name="Reid J."/>
            <person name="Worley K."/>
            <person name="Petrosino J."/>
            <person name="Highlander S."/>
            <person name="Gibbs R."/>
        </authorList>
    </citation>
    <scope>NUCLEOTIDE SEQUENCE [LARGE SCALE GENOMIC DNA]</scope>
    <source>
        <strain evidence="3 4">JV-V03</strain>
    </source>
</reference>
<feature type="domain" description="Tail spike" evidence="2">
    <location>
        <begin position="133"/>
        <end position="687"/>
    </location>
</feature>
<feature type="domain" description="M23ase beta-sheet core" evidence="1">
    <location>
        <begin position="426"/>
        <end position="513"/>
    </location>
</feature>
<evidence type="ECO:0000259" key="1">
    <source>
        <dbReference type="Pfam" id="PF01551"/>
    </source>
</evidence>
<dbReference type="InterPro" id="IPR011055">
    <property type="entry name" value="Dup_hybrid_motif"/>
</dbReference>
<name>A0AA87A3N5_9LACO</name>
<dbReference type="GO" id="GO:0004222">
    <property type="term" value="F:metalloendopeptidase activity"/>
    <property type="evidence" value="ECO:0007669"/>
    <property type="project" value="TreeGrafter"/>
</dbReference>
<sequence length="800" mass="89596">MGYRIVAYDKPTDKNGFIVYDQNLATRNLVSGSLNLKLTDIDDLDLTVNQLNPLYDRVEPLITHIEVYEDNELIFRGRAIKPTKEMASNGGFTREYIFEAIDAYLLDSIQRFDNDSGSSAKQYLQKLIKVHNDQLDDKYKHFTLGKCDYSDKDGIIQRQIDYPTTKEAITAQLINKSDGYIRVRYDHDKQINYIDYTKTIGVSHKADTPISVGKNMLSAKQTIDPTGIITRLIPLGKVQPAPKINLGNDDTVNESTVSSSGVTHAVNGDWGPAIRYAAKLMGVNVTDEYVEKIKRMIQGESGGSETVVNNWDSNAAAGHPSTGLLQFIQGTFDKYCVKPFTNLRGGFDQLLALFNMDDWQAEVDKWQIYHSWSPNGNPRLKEVSTKTVKKTSQNTWGWPFPSVGEGHFMSAQLFGVHPGNGRTNNFHDGLDFGSIDHPGGEVHAIHGGTVTRISSDGYIGWYVVTHSRDGYDIVYQEAFSSRGNIRVSQGQTIKTGDVIGIRDTSHVHIGVTKKSWYEGYTKGHSFDPNWAWLDPLKLIKESGQKGDKDSTSTTYEDESPQPRFNISSVNGGKDYIEDADLIRQFGVIEGTQIFDDLQDPAQIKQMGEKWLANEKQHVTKNSFEVSALELPEFDRFKVGDSYQFINPQVSKTAQLLQVVEKDIDFAHERNSSLKIADVAKSLTDYQIEDGKKINARFQSIQKTLAQQSLTIANLSSGALSAESSNSQTNQSVKEVSEQSNFNAQKIKDELDKHLTDYAKIKKFLDEELPVKYATVEQLKALGEQLGNRLKKLEQKGESDG</sequence>
<evidence type="ECO:0000259" key="2">
    <source>
        <dbReference type="Pfam" id="PF06605"/>
    </source>
</evidence>
<dbReference type="Pfam" id="PF06605">
    <property type="entry name" value="Prophage_tail"/>
    <property type="match status" value="1"/>
</dbReference>
<dbReference type="SUPFAM" id="SSF51261">
    <property type="entry name" value="Duplicated hybrid motif"/>
    <property type="match status" value="1"/>
</dbReference>
<accession>A0AA87A3N5</accession>
<dbReference type="InterPro" id="IPR010572">
    <property type="entry name" value="Tail_dom"/>
</dbReference>
<evidence type="ECO:0000313" key="4">
    <source>
        <dbReference type="Proteomes" id="UP000003672"/>
    </source>
</evidence>
<dbReference type="InterPro" id="IPR016047">
    <property type="entry name" value="M23ase_b-sheet_dom"/>
</dbReference>
<comment type="caution">
    <text evidence="3">The sequence shown here is derived from an EMBL/GenBank/DDBJ whole genome shotgun (WGS) entry which is preliminary data.</text>
</comment>
<dbReference type="InterPro" id="IPR050570">
    <property type="entry name" value="Cell_wall_metabolism_enzyme"/>
</dbReference>
<dbReference type="CDD" id="cd12797">
    <property type="entry name" value="M23_peptidase"/>
    <property type="match status" value="1"/>
</dbReference>
<dbReference type="EMBL" id="ACGO02000001">
    <property type="protein sequence ID" value="EFJ69878.1"/>
    <property type="molecule type" value="Genomic_DNA"/>
</dbReference>
<organism evidence="3 4">
    <name type="scientific">Lactobacillus paragasseri JV-V03</name>
    <dbReference type="NCBI Taxonomy" id="525326"/>
    <lineage>
        <taxon>Bacteria</taxon>
        <taxon>Bacillati</taxon>
        <taxon>Bacillota</taxon>
        <taxon>Bacilli</taxon>
        <taxon>Lactobacillales</taxon>
        <taxon>Lactobacillaceae</taxon>
        <taxon>Lactobacillus</taxon>
    </lineage>
</organism>
<gene>
    <name evidence="3" type="ORF">HMPREF0514_10322</name>
</gene>
<dbReference type="PANTHER" id="PTHR21666:SF270">
    <property type="entry name" value="MUREIN HYDROLASE ACTIVATOR ENVC"/>
    <property type="match status" value="1"/>
</dbReference>
<evidence type="ECO:0000313" key="3">
    <source>
        <dbReference type="EMBL" id="EFJ69878.1"/>
    </source>
</evidence>
<proteinExistence type="predicted"/>
<protein>
    <submittedName>
        <fullName evidence="3">Peptidase, M23 family</fullName>
    </submittedName>
</protein>
<dbReference type="Pfam" id="PF01551">
    <property type="entry name" value="Peptidase_M23"/>
    <property type="match status" value="1"/>
</dbReference>